<evidence type="ECO:0000256" key="1">
    <source>
        <dbReference type="ARBA" id="ARBA00012552"/>
    </source>
</evidence>
<dbReference type="GO" id="GO:0016787">
    <property type="term" value="F:hydrolase activity"/>
    <property type="evidence" value="ECO:0007669"/>
    <property type="project" value="UniProtKB-KW"/>
</dbReference>
<evidence type="ECO:0000256" key="8">
    <source>
        <dbReference type="ARBA" id="ARBA00047984"/>
    </source>
</evidence>
<evidence type="ECO:0000259" key="13">
    <source>
        <dbReference type="PROSITE" id="PS51192"/>
    </source>
</evidence>
<dbReference type="InterPro" id="IPR014014">
    <property type="entry name" value="RNA_helicase_DEAD_Q_motif"/>
</dbReference>
<keyword evidence="3 11" id="KW-0547">Nucleotide-binding</keyword>
<evidence type="ECO:0000313" key="17">
    <source>
        <dbReference type="Proteomes" id="UP000007058"/>
    </source>
</evidence>
<dbReference type="InterPro" id="IPR014001">
    <property type="entry name" value="Helicase_ATP-bd"/>
</dbReference>
<feature type="compositionally biased region" description="Low complexity" evidence="12">
    <location>
        <begin position="458"/>
        <end position="470"/>
    </location>
</feature>
<dbReference type="PROSITE" id="PS51192">
    <property type="entry name" value="HELICASE_ATP_BIND_1"/>
    <property type="match status" value="1"/>
</dbReference>
<dbReference type="GO" id="GO:0003676">
    <property type="term" value="F:nucleic acid binding"/>
    <property type="evidence" value="ECO:0007669"/>
    <property type="project" value="InterPro"/>
</dbReference>
<evidence type="ECO:0000259" key="15">
    <source>
        <dbReference type="PROSITE" id="PS51195"/>
    </source>
</evidence>
<dbReference type="KEGG" id="mag:amb1385"/>
<dbReference type="GO" id="GO:0003724">
    <property type="term" value="F:RNA helicase activity"/>
    <property type="evidence" value="ECO:0007669"/>
    <property type="project" value="UniProtKB-EC"/>
</dbReference>
<comment type="similarity">
    <text evidence="7 11">Belongs to the DEAD box helicase family.</text>
</comment>
<dbReference type="FunFam" id="3.40.50.300:FF:000108">
    <property type="entry name" value="ATP-dependent RNA helicase RhlE"/>
    <property type="match status" value="1"/>
</dbReference>
<evidence type="ECO:0000259" key="14">
    <source>
        <dbReference type="PROSITE" id="PS51194"/>
    </source>
</evidence>
<dbReference type="Gene3D" id="3.40.50.300">
    <property type="entry name" value="P-loop containing nucleotide triphosphate hydrolases"/>
    <property type="match status" value="2"/>
</dbReference>
<sequence length="583" mass="64142">MGKPCSVIDLRRRNPIIPPHMTTHDDIGRSDGPETATTTFEDLGLGPEILKALAESGYTHPTPIQAQAIPVVLMGRDVLGCAQTGTGKTASFTLPMIEILAAGRAKARMPRSLILAPTRELAAQVAENFDKYGKYHPLKKALIIGGESMSDQVALLDRGVDVLIATPGRLLDMFERGRILLNDVKVLVIDEADRMLDMGFIPDVEKIVGLLPKIRQTLFFSATMGPEIRRLADAFLMNPKEVKVSTGASAATTVVQALAVVEEIDKRETLRHLIRIEEVKNAFIFCNRKRDVDVLFRSLKKHGFDVVQLHGDMAQSARGETLEKFKKGEARLMVCSDVAARGIDISAVSHVFNFDVPIHAEDYVHRIGRTGRAGMEGHAFTIASPDDGRFVGAIEAMIGTTIPRISVEGVPALDLDMTARKGRGGRGAPKDAKRPARGKDDEAKPRRERRPRRDEAPVAEAAPVEAAAPEEVIERPREERPERSRGRGRDREEPRRDEPRREEPRRGGRNRDEGRRDERGGRRRGRIDELGIGEMLHPDGVIGFGDHMPDFIAAAVPLPVKTSKSTVDDDSDADADLDADSED</sequence>
<dbReference type="EC" id="3.6.4.13" evidence="1"/>
<dbReference type="PANTHER" id="PTHR47959">
    <property type="entry name" value="ATP-DEPENDENT RNA HELICASE RHLE-RELATED"/>
    <property type="match status" value="1"/>
</dbReference>
<name>Q2W7I6_PARM1</name>
<evidence type="ECO:0000256" key="12">
    <source>
        <dbReference type="SAM" id="MobiDB-lite"/>
    </source>
</evidence>
<dbReference type="CDD" id="cd00268">
    <property type="entry name" value="DEADc"/>
    <property type="match status" value="1"/>
</dbReference>
<feature type="region of interest" description="Disordered" evidence="12">
    <location>
        <begin position="562"/>
        <end position="583"/>
    </location>
</feature>
<feature type="compositionally biased region" description="Acidic residues" evidence="12">
    <location>
        <begin position="568"/>
        <end position="583"/>
    </location>
</feature>
<dbReference type="EMBL" id="AP007255">
    <property type="protein sequence ID" value="BAE50189.1"/>
    <property type="molecule type" value="Genomic_DNA"/>
</dbReference>
<evidence type="ECO:0000256" key="7">
    <source>
        <dbReference type="ARBA" id="ARBA00038437"/>
    </source>
</evidence>
<dbReference type="GO" id="GO:0042255">
    <property type="term" value="P:ribosome assembly"/>
    <property type="evidence" value="ECO:0007669"/>
    <property type="project" value="UniProtKB-ARBA"/>
</dbReference>
<evidence type="ECO:0000256" key="9">
    <source>
        <dbReference type="ARBA" id="ARBA00074363"/>
    </source>
</evidence>
<dbReference type="InterPro" id="IPR011545">
    <property type="entry name" value="DEAD/DEAH_box_helicase_dom"/>
</dbReference>
<evidence type="ECO:0000256" key="5">
    <source>
        <dbReference type="ARBA" id="ARBA00022806"/>
    </source>
</evidence>
<dbReference type="PANTHER" id="PTHR47959:SF13">
    <property type="entry name" value="ATP-DEPENDENT RNA HELICASE RHLE"/>
    <property type="match status" value="1"/>
</dbReference>
<reference evidence="16 17" key="1">
    <citation type="journal article" date="2005" name="DNA Res.">
        <title>Complete genome sequence of the facultative anaerobic magnetotactic bacterium Magnetospirillum sp. strain AMB-1.</title>
        <authorList>
            <person name="Matsunaga T."/>
            <person name="Okamura Y."/>
            <person name="Fukuda Y."/>
            <person name="Wahyudi A.T."/>
            <person name="Murase Y."/>
            <person name="Takeyama H."/>
        </authorList>
    </citation>
    <scope>NUCLEOTIDE SEQUENCE [LARGE SCALE GENOMIC DNA]</scope>
    <source>
        <strain evidence="17">ATCC 700264 / AMB-1</strain>
    </source>
</reference>
<dbReference type="InterPro" id="IPR050079">
    <property type="entry name" value="DEAD_box_RNA_helicase"/>
</dbReference>
<proteinExistence type="inferred from homology"/>
<dbReference type="CDD" id="cd18787">
    <property type="entry name" value="SF2_C_DEAD"/>
    <property type="match status" value="1"/>
</dbReference>
<dbReference type="GO" id="GO:0005829">
    <property type="term" value="C:cytosol"/>
    <property type="evidence" value="ECO:0007669"/>
    <property type="project" value="TreeGrafter"/>
</dbReference>
<feature type="compositionally biased region" description="Basic and acidic residues" evidence="12">
    <location>
        <begin position="472"/>
        <end position="520"/>
    </location>
</feature>
<feature type="region of interest" description="Disordered" evidence="12">
    <location>
        <begin position="416"/>
        <end position="532"/>
    </location>
</feature>
<evidence type="ECO:0000256" key="2">
    <source>
        <dbReference type="ARBA" id="ARBA00022490"/>
    </source>
</evidence>
<dbReference type="GO" id="GO:0005524">
    <property type="term" value="F:ATP binding"/>
    <property type="evidence" value="ECO:0007669"/>
    <property type="project" value="UniProtKB-KW"/>
</dbReference>
<gene>
    <name evidence="16" type="ordered locus">amb1385</name>
</gene>
<keyword evidence="6 11" id="KW-0067">ATP-binding</keyword>
<dbReference type="AlphaFoldDB" id="Q2W7I6"/>
<evidence type="ECO:0000256" key="3">
    <source>
        <dbReference type="ARBA" id="ARBA00022741"/>
    </source>
</evidence>
<dbReference type="InterPro" id="IPR044742">
    <property type="entry name" value="DEAD/DEAH_RhlB"/>
</dbReference>
<keyword evidence="17" id="KW-1185">Reference proteome</keyword>
<feature type="compositionally biased region" description="Basic and acidic residues" evidence="12">
    <location>
        <begin position="428"/>
        <end position="456"/>
    </location>
</feature>
<evidence type="ECO:0000256" key="4">
    <source>
        <dbReference type="ARBA" id="ARBA00022801"/>
    </source>
</evidence>
<dbReference type="InterPro" id="IPR000629">
    <property type="entry name" value="RNA-helicase_DEAD-box_CS"/>
</dbReference>
<dbReference type="SUPFAM" id="SSF52540">
    <property type="entry name" value="P-loop containing nucleoside triphosphate hydrolases"/>
    <property type="match status" value="2"/>
</dbReference>
<dbReference type="STRING" id="342108.amb1385"/>
<organism evidence="16 17">
    <name type="scientific">Paramagnetospirillum magneticum (strain ATCC 700264 / AMB-1)</name>
    <name type="common">Magnetospirillum magneticum</name>
    <dbReference type="NCBI Taxonomy" id="342108"/>
    <lineage>
        <taxon>Bacteria</taxon>
        <taxon>Pseudomonadati</taxon>
        <taxon>Pseudomonadota</taxon>
        <taxon>Alphaproteobacteria</taxon>
        <taxon>Rhodospirillales</taxon>
        <taxon>Magnetospirillaceae</taxon>
        <taxon>Paramagnetospirillum</taxon>
    </lineage>
</organism>
<evidence type="ECO:0000256" key="6">
    <source>
        <dbReference type="ARBA" id="ARBA00022840"/>
    </source>
</evidence>
<dbReference type="InterPro" id="IPR027417">
    <property type="entry name" value="P-loop_NTPase"/>
</dbReference>
<dbReference type="InterPro" id="IPR001650">
    <property type="entry name" value="Helicase_C-like"/>
</dbReference>
<dbReference type="Pfam" id="PF00270">
    <property type="entry name" value="DEAD"/>
    <property type="match status" value="1"/>
</dbReference>
<dbReference type="PROSITE" id="PS51194">
    <property type="entry name" value="HELICASE_CTER"/>
    <property type="match status" value="1"/>
</dbReference>
<feature type="domain" description="Helicase C-terminal" evidence="14">
    <location>
        <begin position="268"/>
        <end position="418"/>
    </location>
</feature>
<protein>
    <recommendedName>
        <fullName evidence="9">DEAD-box ATP-dependent RNA helicase RhpA</fullName>
        <ecNumber evidence="1">3.6.4.13</ecNumber>
    </recommendedName>
</protein>
<feature type="short sequence motif" description="Q motif" evidence="10">
    <location>
        <begin position="38"/>
        <end position="66"/>
    </location>
</feature>
<dbReference type="SMART" id="SM00490">
    <property type="entry name" value="HELICc"/>
    <property type="match status" value="1"/>
</dbReference>
<feature type="domain" description="DEAD-box RNA helicase Q" evidence="15">
    <location>
        <begin position="38"/>
        <end position="66"/>
    </location>
</feature>
<dbReference type="SMART" id="SM00487">
    <property type="entry name" value="DEXDc"/>
    <property type="match status" value="1"/>
</dbReference>
<evidence type="ECO:0000256" key="10">
    <source>
        <dbReference type="PROSITE-ProRule" id="PRU00552"/>
    </source>
</evidence>
<keyword evidence="5 11" id="KW-0347">Helicase</keyword>
<feature type="domain" description="Helicase ATP-binding" evidence="13">
    <location>
        <begin position="69"/>
        <end position="242"/>
    </location>
</feature>
<dbReference type="HOGENOM" id="CLU_003041_28_1_5"/>
<dbReference type="PROSITE" id="PS00039">
    <property type="entry name" value="DEAD_ATP_HELICASE"/>
    <property type="match status" value="1"/>
</dbReference>
<comment type="catalytic activity">
    <reaction evidence="8">
        <text>ATP + H2O = ADP + phosphate + H(+)</text>
        <dbReference type="Rhea" id="RHEA:13065"/>
        <dbReference type="ChEBI" id="CHEBI:15377"/>
        <dbReference type="ChEBI" id="CHEBI:15378"/>
        <dbReference type="ChEBI" id="CHEBI:30616"/>
        <dbReference type="ChEBI" id="CHEBI:43474"/>
        <dbReference type="ChEBI" id="CHEBI:456216"/>
        <dbReference type="EC" id="3.6.4.13"/>
    </reaction>
</comment>
<evidence type="ECO:0000313" key="16">
    <source>
        <dbReference type="EMBL" id="BAE50189.1"/>
    </source>
</evidence>
<dbReference type="Proteomes" id="UP000007058">
    <property type="component" value="Chromosome"/>
</dbReference>
<dbReference type="GO" id="GO:0009266">
    <property type="term" value="P:response to temperature stimulus"/>
    <property type="evidence" value="ECO:0007669"/>
    <property type="project" value="UniProtKB-ARBA"/>
</dbReference>
<accession>Q2W7I6</accession>
<evidence type="ECO:0000256" key="11">
    <source>
        <dbReference type="RuleBase" id="RU000492"/>
    </source>
</evidence>
<dbReference type="PROSITE" id="PS51195">
    <property type="entry name" value="Q_MOTIF"/>
    <property type="match status" value="1"/>
</dbReference>
<keyword evidence="2" id="KW-0963">Cytoplasm</keyword>
<dbReference type="Pfam" id="PF00271">
    <property type="entry name" value="Helicase_C"/>
    <property type="match status" value="1"/>
</dbReference>
<keyword evidence="4 11" id="KW-0378">Hydrolase</keyword>